<dbReference type="PROSITE" id="PS00137">
    <property type="entry name" value="SUBTILASE_HIS"/>
    <property type="match status" value="1"/>
</dbReference>
<sequence length="547" mass="58449">MKRRRSKWAPDDIADLKGHGTMVASVVGGLLSGVASKANLVLVKYKQASLNPLNPVLNVWFDRAATEAGVRDAWTWIVNDVIQQRSNGNTGKFIVNMSAGINTKLVDNESDTMNDILRERLESSWQNDIITVVAAGNEGRPLDRVTPQKLGTAENALITVGGVNNKGVLDSITNFNAGRGGSLTVYALSDGVRGAKWDSTTELRIDGGTSLACPAVAGLAAYFASLPSLAGEWTPGSVSGAMKAYITRYAYRRTPNPIPDDLPSSYTSVPPADSIIVAYNRAPEGLCSAKAAAKRNVVKDKRPDIGVRQESGDFDVVISGAVVATILCQSYCAVSSTLLTSPSTIPKPASTSDFVTLTGLPTLSSASYCTEVLSNGRELLHTKTGSVCTYNTAEPTSSTEAPPAPTRYVNEGILTCGTRTDQGSAEHWFTRGDAWHARNTFCANMTQNDPPIVLEPGSHVNMLGTYVALDNVDYPISLSAKWGALDDSECPTLNLGTNDDAGSLCSERIATIISNCKGDTESHGKNFWKQGGKFFRDCITWEITQYG</sequence>
<dbReference type="Pfam" id="PF00082">
    <property type="entry name" value="Peptidase_S8"/>
    <property type="match status" value="1"/>
</dbReference>
<proteinExistence type="inferred from homology"/>
<evidence type="ECO:0000256" key="2">
    <source>
        <dbReference type="ARBA" id="ARBA00022670"/>
    </source>
</evidence>
<dbReference type="AlphaFoldDB" id="A0AAJ0G9U5"/>
<dbReference type="InterPro" id="IPR000209">
    <property type="entry name" value="Peptidase_S8/S53_dom"/>
</dbReference>
<name>A0AAJ0G9U5_9PEZI</name>
<feature type="domain" description="Peptidase S8/S53" evidence="6">
    <location>
        <begin position="10"/>
        <end position="247"/>
    </location>
</feature>
<dbReference type="PRINTS" id="PR00723">
    <property type="entry name" value="SUBTILISIN"/>
</dbReference>
<dbReference type="InterPro" id="IPR036852">
    <property type="entry name" value="Peptidase_S8/S53_dom_sf"/>
</dbReference>
<evidence type="ECO:0000256" key="5">
    <source>
        <dbReference type="PROSITE-ProRule" id="PRU01240"/>
    </source>
</evidence>
<dbReference type="InterPro" id="IPR015500">
    <property type="entry name" value="Peptidase_S8_subtilisin-rel"/>
</dbReference>
<dbReference type="InterPro" id="IPR050131">
    <property type="entry name" value="Peptidase_S8_subtilisin-like"/>
</dbReference>
<comment type="caution">
    <text evidence="7">The sequence shown here is derived from an EMBL/GenBank/DDBJ whole genome shotgun (WGS) entry which is preliminary data.</text>
</comment>
<dbReference type="PANTHER" id="PTHR43806:SF58">
    <property type="entry name" value="ALKALINE PROTEASE 1-RELATED"/>
    <property type="match status" value="1"/>
</dbReference>
<keyword evidence="8" id="KW-1185">Reference proteome</keyword>
<dbReference type="InterPro" id="IPR023828">
    <property type="entry name" value="Peptidase_S8_Ser-AS"/>
</dbReference>
<dbReference type="Gene3D" id="3.40.50.200">
    <property type="entry name" value="Peptidase S8/S53 domain"/>
    <property type="match status" value="1"/>
</dbReference>
<dbReference type="EMBL" id="JAWDJX010000011">
    <property type="protein sequence ID" value="KAK3054779.1"/>
    <property type="molecule type" value="Genomic_DNA"/>
</dbReference>
<evidence type="ECO:0000256" key="4">
    <source>
        <dbReference type="ARBA" id="ARBA00022825"/>
    </source>
</evidence>
<dbReference type="SUPFAM" id="SSF52743">
    <property type="entry name" value="Subtilisin-like"/>
    <property type="match status" value="1"/>
</dbReference>
<keyword evidence="4" id="KW-0720">Serine protease</keyword>
<dbReference type="GO" id="GO:0006508">
    <property type="term" value="P:proteolysis"/>
    <property type="evidence" value="ECO:0007669"/>
    <property type="project" value="UniProtKB-KW"/>
</dbReference>
<dbReference type="PROSITE" id="PS00138">
    <property type="entry name" value="SUBTILASE_SER"/>
    <property type="match status" value="1"/>
</dbReference>
<evidence type="ECO:0000256" key="1">
    <source>
        <dbReference type="ARBA" id="ARBA00011073"/>
    </source>
</evidence>
<reference evidence="7" key="1">
    <citation type="submission" date="2023-04" db="EMBL/GenBank/DDBJ databases">
        <title>Black Yeasts Isolated from many extreme environments.</title>
        <authorList>
            <person name="Coleine C."/>
            <person name="Stajich J.E."/>
            <person name="Selbmann L."/>
        </authorList>
    </citation>
    <scope>NUCLEOTIDE SEQUENCE</scope>
    <source>
        <strain evidence="7">CCFEE 5312</strain>
    </source>
</reference>
<accession>A0AAJ0G9U5</accession>
<protein>
    <recommendedName>
        <fullName evidence="6">Peptidase S8/S53 domain-containing protein</fullName>
    </recommendedName>
</protein>
<dbReference type="PANTHER" id="PTHR43806">
    <property type="entry name" value="PEPTIDASE S8"/>
    <property type="match status" value="1"/>
</dbReference>
<dbReference type="GO" id="GO:0004252">
    <property type="term" value="F:serine-type endopeptidase activity"/>
    <property type="evidence" value="ECO:0007669"/>
    <property type="project" value="InterPro"/>
</dbReference>
<evidence type="ECO:0000259" key="6">
    <source>
        <dbReference type="Pfam" id="PF00082"/>
    </source>
</evidence>
<dbReference type="PROSITE" id="PS51892">
    <property type="entry name" value="SUBTILASE"/>
    <property type="match status" value="1"/>
</dbReference>
<gene>
    <name evidence="7" type="ORF">LTR09_004508</name>
</gene>
<comment type="similarity">
    <text evidence="1 5">Belongs to the peptidase S8 family.</text>
</comment>
<evidence type="ECO:0000256" key="3">
    <source>
        <dbReference type="ARBA" id="ARBA00022801"/>
    </source>
</evidence>
<comment type="caution">
    <text evidence="5">Lacks conserved residue(s) required for the propagation of feature annotation.</text>
</comment>
<organism evidence="7 8">
    <name type="scientific">Extremus antarcticus</name>
    <dbReference type="NCBI Taxonomy" id="702011"/>
    <lineage>
        <taxon>Eukaryota</taxon>
        <taxon>Fungi</taxon>
        <taxon>Dikarya</taxon>
        <taxon>Ascomycota</taxon>
        <taxon>Pezizomycotina</taxon>
        <taxon>Dothideomycetes</taxon>
        <taxon>Dothideomycetidae</taxon>
        <taxon>Mycosphaerellales</taxon>
        <taxon>Extremaceae</taxon>
        <taxon>Extremus</taxon>
    </lineage>
</organism>
<evidence type="ECO:0000313" key="8">
    <source>
        <dbReference type="Proteomes" id="UP001271007"/>
    </source>
</evidence>
<dbReference type="Proteomes" id="UP001271007">
    <property type="component" value="Unassembled WGS sequence"/>
</dbReference>
<keyword evidence="2" id="KW-0645">Protease</keyword>
<evidence type="ECO:0000313" key="7">
    <source>
        <dbReference type="EMBL" id="KAK3054779.1"/>
    </source>
</evidence>
<keyword evidence="3" id="KW-0378">Hydrolase</keyword>
<dbReference type="InterPro" id="IPR022398">
    <property type="entry name" value="Peptidase_S8_His-AS"/>
</dbReference>